<dbReference type="Gene3D" id="2.60.120.330">
    <property type="entry name" value="B-lactam Antibiotic, Isopenicillin N Synthase, Chain"/>
    <property type="match status" value="1"/>
</dbReference>
<evidence type="ECO:0000313" key="7">
    <source>
        <dbReference type="Proteomes" id="UP000489600"/>
    </source>
</evidence>
<dbReference type="EMBL" id="CABITT030000008">
    <property type="protein sequence ID" value="VVB17901.1"/>
    <property type="molecule type" value="Genomic_DNA"/>
</dbReference>
<name>A0A565CWK0_9BRAS</name>
<keyword evidence="7" id="KW-1185">Reference proteome</keyword>
<evidence type="ECO:0000256" key="1">
    <source>
        <dbReference type="ARBA" id="ARBA00008056"/>
    </source>
</evidence>
<dbReference type="Pfam" id="PF03171">
    <property type="entry name" value="2OG-FeII_Oxy"/>
    <property type="match status" value="1"/>
</dbReference>
<organism evidence="6 7">
    <name type="scientific">Arabis nemorensis</name>
    <dbReference type="NCBI Taxonomy" id="586526"/>
    <lineage>
        <taxon>Eukaryota</taxon>
        <taxon>Viridiplantae</taxon>
        <taxon>Streptophyta</taxon>
        <taxon>Embryophyta</taxon>
        <taxon>Tracheophyta</taxon>
        <taxon>Spermatophyta</taxon>
        <taxon>Magnoliopsida</taxon>
        <taxon>eudicotyledons</taxon>
        <taxon>Gunneridae</taxon>
        <taxon>Pentapetalae</taxon>
        <taxon>rosids</taxon>
        <taxon>malvids</taxon>
        <taxon>Brassicales</taxon>
        <taxon>Brassicaceae</taxon>
        <taxon>Arabideae</taxon>
        <taxon>Arabis</taxon>
    </lineage>
</organism>
<dbReference type="InterPro" id="IPR026992">
    <property type="entry name" value="DIOX_N"/>
</dbReference>
<sequence length="307" mass="35235">MGFEGDQDIPASHIPVVDLSNPDQELVARAVVKASEEWGVFQVVNHGIPTELMQRLQNLGKQFFELPDAEKEAVAKPDDSREGYARRYEFDLEKKTGTVDQLFHIIWPPSSVDYKYWPKNLEDYRKVNEEYATHVRMLSEKIMEWLSEGLGLRREAIKEVTAGEYMLIINYYPPCPYPDLIEGLDAHTDVSGLTIILPNEIPGLLVFKDDQWIELENIPSAIIVLIADQILRLSNGRYKSVLHKTTVAKEKTRMSWPVLVRPTNDTVVGPFPELIGHDNPTKFKPMAYKDYIYRKVRKLSFVDIDSS</sequence>
<comment type="caution">
    <text evidence="6">The sequence shown here is derived from an EMBL/GenBank/DDBJ whole genome shotgun (WGS) entry which is preliminary data.</text>
</comment>
<dbReference type="InterPro" id="IPR005123">
    <property type="entry name" value="Oxoglu/Fe-dep_dioxygenase_dom"/>
</dbReference>
<dbReference type="PANTHER" id="PTHR47991">
    <property type="entry name" value="OXOGLUTARATE/IRON-DEPENDENT DIOXYGENASE"/>
    <property type="match status" value="1"/>
</dbReference>
<dbReference type="Pfam" id="PF14226">
    <property type="entry name" value="DIOX_N"/>
    <property type="match status" value="1"/>
</dbReference>
<evidence type="ECO:0000256" key="2">
    <source>
        <dbReference type="ARBA" id="ARBA00022723"/>
    </source>
</evidence>
<dbReference type="SUPFAM" id="SSF51197">
    <property type="entry name" value="Clavaminate synthase-like"/>
    <property type="match status" value="1"/>
</dbReference>
<comment type="similarity">
    <text evidence="1 4">Belongs to the iron/ascorbate-dependent oxidoreductase family.</text>
</comment>
<dbReference type="Proteomes" id="UP000489600">
    <property type="component" value="Unassembled WGS sequence"/>
</dbReference>
<dbReference type="GO" id="GO:0016491">
    <property type="term" value="F:oxidoreductase activity"/>
    <property type="evidence" value="ECO:0007669"/>
    <property type="project" value="UniProtKB-KW"/>
</dbReference>
<evidence type="ECO:0000313" key="6">
    <source>
        <dbReference type="EMBL" id="VVB17901.1"/>
    </source>
</evidence>
<dbReference type="InterPro" id="IPR027443">
    <property type="entry name" value="IPNS-like_sf"/>
</dbReference>
<feature type="domain" description="Fe2OG dioxygenase" evidence="5">
    <location>
        <begin position="162"/>
        <end position="262"/>
    </location>
</feature>
<dbReference type="GO" id="GO:0046872">
    <property type="term" value="F:metal ion binding"/>
    <property type="evidence" value="ECO:0007669"/>
    <property type="project" value="UniProtKB-KW"/>
</dbReference>
<proteinExistence type="inferred from homology"/>
<keyword evidence="4" id="KW-0560">Oxidoreductase</keyword>
<evidence type="ECO:0000256" key="3">
    <source>
        <dbReference type="ARBA" id="ARBA00023004"/>
    </source>
</evidence>
<dbReference type="InterPro" id="IPR044861">
    <property type="entry name" value="IPNS-like_FE2OG_OXY"/>
</dbReference>
<dbReference type="OrthoDB" id="288590at2759"/>
<keyword evidence="2 4" id="KW-0479">Metal-binding</keyword>
<dbReference type="PROSITE" id="PS51471">
    <property type="entry name" value="FE2OG_OXY"/>
    <property type="match status" value="1"/>
</dbReference>
<evidence type="ECO:0000256" key="4">
    <source>
        <dbReference type="RuleBase" id="RU003682"/>
    </source>
</evidence>
<dbReference type="InterPro" id="IPR050295">
    <property type="entry name" value="Plant_2OG-oxidoreductases"/>
</dbReference>
<gene>
    <name evidence="6" type="ORF">ANE_LOCUS28345</name>
</gene>
<accession>A0A565CWK0</accession>
<evidence type="ECO:0000259" key="5">
    <source>
        <dbReference type="PROSITE" id="PS51471"/>
    </source>
</evidence>
<dbReference type="AlphaFoldDB" id="A0A565CWK0"/>
<keyword evidence="3 4" id="KW-0408">Iron</keyword>
<protein>
    <recommendedName>
        <fullName evidence="5">Fe2OG dioxygenase domain-containing protein</fullName>
    </recommendedName>
</protein>
<reference evidence="6" key="1">
    <citation type="submission" date="2019-07" db="EMBL/GenBank/DDBJ databases">
        <authorList>
            <person name="Dittberner H."/>
        </authorList>
    </citation>
    <scope>NUCLEOTIDE SEQUENCE [LARGE SCALE GENOMIC DNA]</scope>
</reference>